<dbReference type="RefSeq" id="WP_004823865.1">
    <property type="nucleotide sequence ID" value="NZ_ADDO01000014.1"/>
</dbReference>
<dbReference type="InterPro" id="IPR013324">
    <property type="entry name" value="RNA_pol_sigma_r3/r4-like"/>
</dbReference>
<evidence type="ECO:0000313" key="3">
    <source>
        <dbReference type="EMBL" id="EFA90696.1"/>
    </source>
</evidence>
<dbReference type="InterPro" id="IPR036397">
    <property type="entry name" value="RNaseH_sf"/>
</dbReference>
<protein>
    <submittedName>
        <fullName evidence="3">Integrase core domain protein</fullName>
    </submittedName>
</protein>
<dbReference type="eggNOG" id="COG2826">
    <property type="taxonomic scope" value="Bacteria"/>
</dbReference>
<dbReference type="AlphaFoldDB" id="D1VRY4"/>
<dbReference type="PANTHER" id="PTHR10948:SF23">
    <property type="entry name" value="TRANSPOSASE INSI FOR INSERTION SEQUENCE ELEMENT IS30A-RELATED"/>
    <property type="match status" value="1"/>
</dbReference>
<name>D1VRY4_9FIRM</name>
<dbReference type="GO" id="GO:0005829">
    <property type="term" value="C:cytosol"/>
    <property type="evidence" value="ECO:0007669"/>
    <property type="project" value="TreeGrafter"/>
</dbReference>
<feature type="domain" description="Integrase catalytic" evidence="2">
    <location>
        <begin position="187"/>
        <end position="351"/>
    </location>
</feature>
<comment type="caution">
    <text evidence="3">The sequence shown here is derived from an EMBL/GenBank/DDBJ whole genome shotgun (WGS) entry which is preliminary data.</text>
</comment>
<proteinExistence type="predicted"/>
<dbReference type="GO" id="GO:0003676">
    <property type="term" value="F:nucleic acid binding"/>
    <property type="evidence" value="ECO:0007669"/>
    <property type="project" value="InterPro"/>
</dbReference>
<evidence type="ECO:0000256" key="1">
    <source>
        <dbReference type="ARBA" id="ARBA00023172"/>
    </source>
</evidence>
<dbReference type="Gene3D" id="3.30.420.10">
    <property type="entry name" value="Ribonuclease H-like superfamily/Ribonuclease H"/>
    <property type="match status" value="1"/>
</dbReference>
<dbReference type="GO" id="GO:0032196">
    <property type="term" value="P:transposition"/>
    <property type="evidence" value="ECO:0007669"/>
    <property type="project" value="TreeGrafter"/>
</dbReference>
<reference evidence="3 4" key="1">
    <citation type="submission" date="2009-12" db="EMBL/GenBank/DDBJ databases">
        <title>Genome Sequence of Peptoniphilus lacrimalis 315-B.</title>
        <authorList>
            <person name="Durkin A.S."/>
            <person name="Madupu R."/>
            <person name="Torralba M."/>
            <person name="Methe B."/>
            <person name="Sutton G."/>
            <person name="Strausberg R.L."/>
            <person name="Nelson K.E."/>
        </authorList>
    </citation>
    <scope>NUCLEOTIDE SEQUENCE [LARGE SCALE GENOMIC DNA]</scope>
    <source>
        <strain evidence="3 4">315-B</strain>
    </source>
</reference>
<evidence type="ECO:0000259" key="2">
    <source>
        <dbReference type="PROSITE" id="PS50994"/>
    </source>
</evidence>
<keyword evidence="1" id="KW-0233">DNA recombination</keyword>
<dbReference type="Proteomes" id="UP000005711">
    <property type="component" value="Unassembled WGS sequence"/>
</dbReference>
<sequence length="361" mass="42520">MTYLNNNTKINIKGSHLSEKEMILIEAYKGEGYSNRQIAKKLGRCHQTINNAVKKASVIQKRQVSQNSKVYAYEDVKYFADLNRRIYLENRKNCGRKPKFLTCEKFLKWADKKILEENWSVDVCVGYAKRSKLFNDNEIPSVKSMYNWIDKGLMKTKNIDLELKLKRKPNKNNKNNRKNKMMLGESIETRPKEIETREEFGDWEIDTVIGSKKKTDPVIITLTERKTRYELIIKIDSKTSKAVEEGLSFLKDKSPLKEQVFKTITSDNGLEFSSLTKICEYIKIYYCHPYSSYERGTSENQHKLIRRFIKKGEEIGKYTKRQIERIMNWMNNYPRKILGYMTAEEAFMKELKLIEKTSLAI</sequence>
<gene>
    <name evidence="3" type="ORF">HMPREF0628_0404</name>
</gene>
<dbReference type="GO" id="GO:0015074">
    <property type="term" value="P:DNA integration"/>
    <property type="evidence" value="ECO:0007669"/>
    <property type="project" value="InterPro"/>
</dbReference>
<dbReference type="InterPro" id="IPR012337">
    <property type="entry name" value="RNaseH-like_sf"/>
</dbReference>
<dbReference type="PROSITE" id="PS50994">
    <property type="entry name" value="INTEGRASE"/>
    <property type="match status" value="1"/>
</dbReference>
<dbReference type="PANTHER" id="PTHR10948">
    <property type="entry name" value="TRANSPOSASE"/>
    <property type="match status" value="1"/>
</dbReference>
<dbReference type="InterPro" id="IPR001584">
    <property type="entry name" value="Integrase_cat-core"/>
</dbReference>
<dbReference type="InterPro" id="IPR053392">
    <property type="entry name" value="Transposase_IS30-like"/>
</dbReference>
<dbReference type="Gene3D" id="1.10.10.60">
    <property type="entry name" value="Homeodomain-like"/>
    <property type="match status" value="1"/>
</dbReference>
<dbReference type="InterPro" id="IPR025246">
    <property type="entry name" value="IS30-like_HTH"/>
</dbReference>
<dbReference type="EMBL" id="ADDO01000014">
    <property type="protein sequence ID" value="EFA90696.1"/>
    <property type="molecule type" value="Genomic_DNA"/>
</dbReference>
<accession>D1VRY4</accession>
<dbReference type="Pfam" id="PF13936">
    <property type="entry name" value="HTH_38"/>
    <property type="match status" value="1"/>
</dbReference>
<keyword evidence="4" id="KW-1185">Reference proteome</keyword>
<dbReference type="InterPro" id="IPR051917">
    <property type="entry name" value="Transposase-Integrase"/>
</dbReference>
<dbReference type="GO" id="GO:0004803">
    <property type="term" value="F:transposase activity"/>
    <property type="evidence" value="ECO:0007669"/>
    <property type="project" value="TreeGrafter"/>
</dbReference>
<dbReference type="NCBIfam" id="NF033563">
    <property type="entry name" value="transpos_IS30"/>
    <property type="match status" value="1"/>
</dbReference>
<organism evidence="3 4">
    <name type="scientific">Peptoniphilus lacrimalis 315-B</name>
    <dbReference type="NCBI Taxonomy" id="596330"/>
    <lineage>
        <taxon>Bacteria</taxon>
        <taxon>Bacillati</taxon>
        <taxon>Bacillota</taxon>
        <taxon>Tissierellia</taxon>
        <taxon>Tissierellales</taxon>
        <taxon>Peptoniphilaceae</taxon>
        <taxon>Peptoniphilus</taxon>
    </lineage>
</organism>
<evidence type="ECO:0000313" key="4">
    <source>
        <dbReference type="Proteomes" id="UP000005711"/>
    </source>
</evidence>
<dbReference type="SUPFAM" id="SSF53098">
    <property type="entry name" value="Ribonuclease H-like"/>
    <property type="match status" value="1"/>
</dbReference>
<dbReference type="GO" id="GO:0006310">
    <property type="term" value="P:DNA recombination"/>
    <property type="evidence" value="ECO:0007669"/>
    <property type="project" value="UniProtKB-KW"/>
</dbReference>
<dbReference type="SUPFAM" id="SSF88659">
    <property type="entry name" value="Sigma3 and sigma4 domains of RNA polymerase sigma factors"/>
    <property type="match status" value="1"/>
</dbReference>